<comment type="similarity">
    <text evidence="2 6">Belongs to the sodium:solute symporter (SSF) (TC 2.A.21) family.</text>
</comment>
<dbReference type="InterPro" id="IPR001734">
    <property type="entry name" value="Na/solute_symporter"/>
</dbReference>
<keyword evidence="4 7" id="KW-1133">Transmembrane helix</keyword>
<keyword evidence="3 7" id="KW-0812">Transmembrane</keyword>
<comment type="subcellular location">
    <subcellularLocation>
        <location evidence="1">Membrane</location>
        <topology evidence="1">Multi-pass membrane protein</topology>
    </subcellularLocation>
</comment>
<evidence type="ECO:0000256" key="5">
    <source>
        <dbReference type="ARBA" id="ARBA00023136"/>
    </source>
</evidence>
<protein>
    <submittedName>
        <fullName evidence="8">Sodium/glucose cotransporter</fullName>
    </submittedName>
</protein>
<proteinExistence type="inferred from homology"/>
<feature type="transmembrane region" description="Helical" evidence="7">
    <location>
        <begin position="326"/>
        <end position="354"/>
    </location>
</feature>
<dbReference type="AlphaFoldDB" id="K6WWA3"/>
<feature type="transmembrane region" description="Helical" evidence="7">
    <location>
        <begin position="374"/>
        <end position="395"/>
    </location>
</feature>
<dbReference type="GO" id="GO:0005412">
    <property type="term" value="F:D-glucose:sodium symporter activity"/>
    <property type="evidence" value="ECO:0007669"/>
    <property type="project" value="TreeGrafter"/>
</dbReference>
<evidence type="ECO:0000256" key="7">
    <source>
        <dbReference type="SAM" id="Phobius"/>
    </source>
</evidence>
<feature type="transmembrane region" description="Helical" evidence="7">
    <location>
        <begin position="154"/>
        <end position="173"/>
    </location>
</feature>
<feature type="transmembrane region" description="Helical" evidence="7">
    <location>
        <begin position="457"/>
        <end position="477"/>
    </location>
</feature>
<name>K6WWA3_9ALTE</name>
<dbReference type="STRING" id="1127673.GLIP_0074"/>
<dbReference type="Gene3D" id="1.20.1730.10">
    <property type="entry name" value="Sodium/glucose cotransporter"/>
    <property type="match status" value="1"/>
</dbReference>
<feature type="transmembrane region" description="Helical" evidence="7">
    <location>
        <begin position="180"/>
        <end position="202"/>
    </location>
</feature>
<feature type="transmembrane region" description="Helical" evidence="7">
    <location>
        <begin position="432"/>
        <end position="451"/>
    </location>
</feature>
<dbReference type="Proteomes" id="UP000006334">
    <property type="component" value="Unassembled WGS sequence"/>
</dbReference>
<feature type="transmembrane region" description="Helical" evidence="7">
    <location>
        <begin position="281"/>
        <end position="306"/>
    </location>
</feature>
<dbReference type="OrthoDB" id="9814523at2"/>
<evidence type="ECO:0000256" key="2">
    <source>
        <dbReference type="ARBA" id="ARBA00006434"/>
    </source>
</evidence>
<evidence type="ECO:0000256" key="3">
    <source>
        <dbReference type="ARBA" id="ARBA00022692"/>
    </source>
</evidence>
<evidence type="ECO:0000313" key="9">
    <source>
        <dbReference type="Proteomes" id="UP000006334"/>
    </source>
</evidence>
<sequence>MLTTLDFAILAAYVLGLVALGSWISLRAKKTQSSTVDYFLADKALPWWAIGASLIASNISAEQIIGMSGSGYAIGLAIASYEWMAAITLLIVAKYMLPIFIKNNILTMPQYLEQRYDSRVRTVMALFWLAVYVFVNLTAILWLGGLAIETVTGVSATAGMIFLAVFSLAYSLYGGLKVVAYTDIIQVTLLVFGGLFLSYLALNSLADEQGVIAGFKVLSNELPGHFDMILNSDHPHYMSLPGISVLVGGLWVMNFSYWGFNQYIIQRALAAKNIKEAQKGIVFAAFLKVLMPLIVVLPGIIAVIKFPDLSSPDQAYPSMMGIMPAGIKGLVFAALVAAIVSSIASMTNSIATIFTMDIYQHFTKQKSQSHYVRIGRAVSFLSLCVALVIAKPLLGKFDQAFQYIQEFTGFFTPGIVVIFLLGMFWKRTNANGALFAAIGSALFSVLLKVFWPELPFMDRVGLVFLICLALCAGISLLGSSHSKATVDIKEINFSTTTAFNLASAIVILILIFLYTIWW</sequence>
<feature type="transmembrane region" description="Helical" evidence="7">
    <location>
        <begin position="47"/>
        <end position="66"/>
    </location>
</feature>
<gene>
    <name evidence="8" type="primary">sglT</name>
    <name evidence="8" type="ORF">GLIP_0074</name>
</gene>
<dbReference type="PANTHER" id="PTHR11819:SF195">
    <property type="entry name" value="SODIUM_GLUCOSE COTRANSPORTER 4"/>
    <property type="match status" value="1"/>
</dbReference>
<dbReference type="PANTHER" id="PTHR11819">
    <property type="entry name" value="SOLUTE CARRIER FAMILY 5"/>
    <property type="match status" value="1"/>
</dbReference>
<feature type="transmembrane region" description="Helical" evidence="7">
    <location>
        <begin position="125"/>
        <end position="148"/>
    </location>
</feature>
<organism evidence="8 9">
    <name type="scientific">Aliiglaciecola lipolytica E3</name>
    <dbReference type="NCBI Taxonomy" id="1127673"/>
    <lineage>
        <taxon>Bacteria</taxon>
        <taxon>Pseudomonadati</taxon>
        <taxon>Pseudomonadota</taxon>
        <taxon>Gammaproteobacteria</taxon>
        <taxon>Alteromonadales</taxon>
        <taxon>Alteromonadaceae</taxon>
        <taxon>Aliiglaciecola</taxon>
    </lineage>
</organism>
<dbReference type="GO" id="GO:0005886">
    <property type="term" value="C:plasma membrane"/>
    <property type="evidence" value="ECO:0007669"/>
    <property type="project" value="TreeGrafter"/>
</dbReference>
<keyword evidence="5 7" id="KW-0472">Membrane</keyword>
<keyword evidence="9" id="KW-1185">Reference proteome</keyword>
<dbReference type="Pfam" id="PF00474">
    <property type="entry name" value="SSF"/>
    <property type="match status" value="1"/>
</dbReference>
<feature type="transmembrane region" description="Helical" evidence="7">
    <location>
        <begin position="498"/>
        <end position="517"/>
    </location>
</feature>
<comment type="caution">
    <text evidence="8">The sequence shown here is derived from an EMBL/GenBank/DDBJ whole genome shotgun (WGS) entry which is preliminary data.</text>
</comment>
<evidence type="ECO:0000256" key="1">
    <source>
        <dbReference type="ARBA" id="ARBA00004141"/>
    </source>
</evidence>
<feature type="transmembrane region" description="Helical" evidence="7">
    <location>
        <begin position="6"/>
        <end position="26"/>
    </location>
</feature>
<evidence type="ECO:0000313" key="8">
    <source>
        <dbReference type="EMBL" id="GAC12729.1"/>
    </source>
</evidence>
<dbReference type="CDD" id="cd10325">
    <property type="entry name" value="SLC5sbd_vSGLT"/>
    <property type="match status" value="1"/>
</dbReference>
<feature type="transmembrane region" description="Helical" evidence="7">
    <location>
        <begin position="407"/>
        <end position="425"/>
    </location>
</feature>
<evidence type="ECO:0000256" key="6">
    <source>
        <dbReference type="RuleBase" id="RU362091"/>
    </source>
</evidence>
<feature type="transmembrane region" description="Helical" evidence="7">
    <location>
        <begin position="237"/>
        <end position="260"/>
    </location>
</feature>
<dbReference type="PROSITE" id="PS50283">
    <property type="entry name" value="NA_SOLUT_SYMP_3"/>
    <property type="match status" value="1"/>
</dbReference>
<evidence type="ECO:0000256" key="4">
    <source>
        <dbReference type="ARBA" id="ARBA00022989"/>
    </source>
</evidence>
<dbReference type="eggNOG" id="COG4146">
    <property type="taxonomic scope" value="Bacteria"/>
</dbReference>
<accession>K6WWA3</accession>
<dbReference type="RefSeq" id="WP_008842549.1">
    <property type="nucleotide sequence ID" value="NZ_BAEN01000004.1"/>
</dbReference>
<dbReference type="EMBL" id="BAEN01000004">
    <property type="protein sequence ID" value="GAC12729.1"/>
    <property type="molecule type" value="Genomic_DNA"/>
</dbReference>
<dbReference type="NCBIfam" id="TIGR00813">
    <property type="entry name" value="sss"/>
    <property type="match status" value="1"/>
</dbReference>
<dbReference type="InterPro" id="IPR038377">
    <property type="entry name" value="Na/Glc_symporter_sf"/>
</dbReference>
<reference evidence="8 9" key="1">
    <citation type="journal article" date="2017" name="Antonie Van Leeuwenhoek">
        <title>Rhizobium rhizosphaerae sp. nov., a novel species isolated from rice rhizosphere.</title>
        <authorList>
            <person name="Zhao J.J."/>
            <person name="Zhang J."/>
            <person name="Zhang R.J."/>
            <person name="Zhang C.W."/>
            <person name="Yin H.Q."/>
            <person name="Zhang X.X."/>
        </authorList>
    </citation>
    <scope>NUCLEOTIDE SEQUENCE [LARGE SCALE GENOMIC DNA]</scope>
    <source>
        <strain evidence="8 9">E3</strain>
    </source>
</reference>